<dbReference type="RefSeq" id="WP_212965811.1">
    <property type="nucleotide sequence ID" value="NZ_BORB01000007.1"/>
</dbReference>
<organism evidence="2 3">
    <name type="scientific">Lederbergia ruris</name>
    <dbReference type="NCBI Taxonomy" id="217495"/>
    <lineage>
        <taxon>Bacteria</taxon>
        <taxon>Bacillati</taxon>
        <taxon>Bacillota</taxon>
        <taxon>Bacilli</taxon>
        <taxon>Bacillales</taxon>
        <taxon>Bacillaceae</taxon>
        <taxon>Lederbergia</taxon>
    </lineage>
</organism>
<feature type="transmembrane region" description="Helical" evidence="1">
    <location>
        <begin position="236"/>
        <end position="259"/>
    </location>
</feature>
<sequence>MHRLIQNEWIKIFRQISTYIMIGFLLLVLIAGGAISKYLDTRAELGNEHWKEELQSEVIENKEMLADSDIVMAPSLKGYLKQEIAIGEYRIEHNLPPTQPSSMWTFIGENAQMTSLVGLLVIIVASGIVANEFSRGTIKNLLIKPYKRWKILLSKYITTILLLLFMLAILFVGSALIGVILFGTGDAAHNTHLAYANGKVVEQSLLIYLIKTYLFNSLSVFMLTTMAFMISAVFRISGLAIGISIFLLMSGGTITNLLASKFEWPKYSLFANTNLMQYIDGTPLVEGMTMSFSITMMAIYFVLFLLLAFVFFTKRDIAN</sequence>
<keyword evidence="1" id="KW-0812">Transmembrane</keyword>
<comment type="caution">
    <text evidence="2">The sequence shown here is derived from an EMBL/GenBank/DDBJ whole genome shotgun (WGS) entry which is preliminary data.</text>
</comment>
<name>A0ABQ4KG05_9BACI</name>
<evidence type="ECO:0008006" key="4">
    <source>
        <dbReference type="Google" id="ProtNLM"/>
    </source>
</evidence>
<gene>
    <name evidence="2" type="primary">yhcI</name>
    <name evidence="2" type="ORF">J8TS2_12090</name>
</gene>
<protein>
    <recommendedName>
        <fullName evidence="4">ABC transporter permease</fullName>
    </recommendedName>
</protein>
<dbReference type="Pfam" id="PF12679">
    <property type="entry name" value="ABC2_membrane_2"/>
    <property type="match status" value="1"/>
</dbReference>
<dbReference type="EMBL" id="BORB01000007">
    <property type="protein sequence ID" value="GIN56890.1"/>
    <property type="molecule type" value="Genomic_DNA"/>
</dbReference>
<keyword evidence="1" id="KW-1133">Transmembrane helix</keyword>
<evidence type="ECO:0000313" key="2">
    <source>
        <dbReference type="EMBL" id="GIN56890.1"/>
    </source>
</evidence>
<feature type="transmembrane region" description="Helical" evidence="1">
    <location>
        <begin position="152"/>
        <end position="185"/>
    </location>
</feature>
<dbReference type="Proteomes" id="UP000679950">
    <property type="component" value="Unassembled WGS sequence"/>
</dbReference>
<dbReference type="PANTHER" id="PTHR37305">
    <property type="entry name" value="INTEGRAL MEMBRANE PROTEIN-RELATED"/>
    <property type="match status" value="1"/>
</dbReference>
<feature type="transmembrane region" description="Helical" evidence="1">
    <location>
        <begin position="205"/>
        <end position="229"/>
    </location>
</feature>
<dbReference type="PANTHER" id="PTHR37305:SF1">
    <property type="entry name" value="MEMBRANE PROTEIN"/>
    <property type="match status" value="1"/>
</dbReference>
<reference evidence="2 3" key="1">
    <citation type="submission" date="2021-03" db="EMBL/GenBank/DDBJ databases">
        <title>Antimicrobial resistance genes in bacteria isolated from Japanese honey, and their potential for conferring macrolide and lincosamide resistance in the American foulbrood pathogen Paenibacillus larvae.</title>
        <authorList>
            <person name="Okamoto M."/>
            <person name="Kumagai M."/>
            <person name="Kanamori H."/>
            <person name="Takamatsu D."/>
        </authorList>
    </citation>
    <scope>NUCLEOTIDE SEQUENCE [LARGE SCALE GENOMIC DNA]</scope>
    <source>
        <strain evidence="2 3">J8TS2</strain>
    </source>
</reference>
<keyword evidence="3" id="KW-1185">Reference proteome</keyword>
<feature type="transmembrane region" description="Helical" evidence="1">
    <location>
        <begin position="111"/>
        <end position="131"/>
    </location>
</feature>
<keyword evidence="1" id="KW-0472">Membrane</keyword>
<evidence type="ECO:0000256" key="1">
    <source>
        <dbReference type="SAM" id="Phobius"/>
    </source>
</evidence>
<accession>A0ABQ4KG05</accession>
<proteinExistence type="predicted"/>
<feature type="transmembrane region" description="Helical" evidence="1">
    <location>
        <begin position="12"/>
        <end position="35"/>
    </location>
</feature>
<feature type="transmembrane region" description="Helical" evidence="1">
    <location>
        <begin position="290"/>
        <end position="312"/>
    </location>
</feature>
<evidence type="ECO:0000313" key="3">
    <source>
        <dbReference type="Proteomes" id="UP000679950"/>
    </source>
</evidence>